<dbReference type="Gene3D" id="1.20.5.170">
    <property type="match status" value="1"/>
</dbReference>
<dbReference type="CDD" id="cd14688">
    <property type="entry name" value="bZIP_YAP"/>
    <property type="match status" value="1"/>
</dbReference>
<gene>
    <name evidence="3" type="ORF">BKA55DRAFT_527924</name>
</gene>
<evidence type="ECO:0000256" key="1">
    <source>
        <dbReference type="SAM" id="MobiDB-lite"/>
    </source>
</evidence>
<protein>
    <recommendedName>
        <fullName evidence="2">BZIP domain-containing protein</fullName>
    </recommendedName>
</protein>
<dbReference type="EMBL" id="JAGMUX010000027">
    <property type="protein sequence ID" value="KAH7222686.1"/>
    <property type="molecule type" value="Genomic_DNA"/>
</dbReference>
<dbReference type="PANTHER" id="PTHR39607">
    <property type="entry name" value="XANTHOCILLIN BIOSYNTHESIS CLUSTER TRANSCRIPTION FACTOR XANC-RELATED"/>
    <property type="match status" value="1"/>
</dbReference>
<feature type="compositionally biased region" description="Basic and acidic residues" evidence="1">
    <location>
        <begin position="60"/>
        <end position="70"/>
    </location>
</feature>
<proteinExistence type="predicted"/>
<feature type="domain" description="BZIP" evidence="2">
    <location>
        <begin position="42"/>
        <end position="57"/>
    </location>
</feature>
<sequence length="235" mass="26620">MSMFMSLPDSLEAPPRRRSSGTRSVSADPDEDWTKISDIAERRRIQNRIAQRNYRKKLKQRLEDHERRSSSSDPAGPDKQAQETTKSKQSFKSLKPQPATSAKPVISQSQFNPPGEPTDDLFFTSSHDDQSRCHSFSQFTYLTNPAPNNKFITTYNSPNTYPAMTITDAHPNYLNTSVMPIIPSPRMLYSNTADQESYTSDSKVTPYTTYGYISPIDFNAPSIYDRSNPHVSYAT</sequence>
<accession>A0A9P9FZ61</accession>
<evidence type="ECO:0000259" key="2">
    <source>
        <dbReference type="PROSITE" id="PS00036"/>
    </source>
</evidence>
<name>A0A9P9FZ61_FUSRE</name>
<keyword evidence="4" id="KW-1185">Reference proteome</keyword>
<dbReference type="InterPro" id="IPR004827">
    <property type="entry name" value="bZIP"/>
</dbReference>
<reference evidence="3" key="1">
    <citation type="journal article" date="2021" name="Nat. Commun.">
        <title>Genetic determinants of endophytism in the Arabidopsis root mycobiome.</title>
        <authorList>
            <person name="Mesny F."/>
            <person name="Miyauchi S."/>
            <person name="Thiergart T."/>
            <person name="Pickel B."/>
            <person name="Atanasova L."/>
            <person name="Karlsson M."/>
            <person name="Huettel B."/>
            <person name="Barry K.W."/>
            <person name="Haridas S."/>
            <person name="Chen C."/>
            <person name="Bauer D."/>
            <person name="Andreopoulos W."/>
            <person name="Pangilinan J."/>
            <person name="LaButti K."/>
            <person name="Riley R."/>
            <person name="Lipzen A."/>
            <person name="Clum A."/>
            <person name="Drula E."/>
            <person name="Henrissat B."/>
            <person name="Kohler A."/>
            <person name="Grigoriev I.V."/>
            <person name="Martin F.M."/>
            <person name="Hacquard S."/>
        </authorList>
    </citation>
    <scope>NUCLEOTIDE SEQUENCE</scope>
    <source>
        <strain evidence="3">MPI-CAGE-AT-0023</strain>
    </source>
</reference>
<organism evidence="3 4">
    <name type="scientific">Fusarium redolens</name>
    <dbReference type="NCBI Taxonomy" id="48865"/>
    <lineage>
        <taxon>Eukaryota</taxon>
        <taxon>Fungi</taxon>
        <taxon>Dikarya</taxon>
        <taxon>Ascomycota</taxon>
        <taxon>Pezizomycotina</taxon>
        <taxon>Sordariomycetes</taxon>
        <taxon>Hypocreomycetidae</taxon>
        <taxon>Hypocreales</taxon>
        <taxon>Nectriaceae</taxon>
        <taxon>Fusarium</taxon>
        <taxon>Fusarium redolens species complex</taxon>
    </lineage>
</organism>
<evidence type="ECO:0000313" key="3">
    <source>
        <dbReference type="EMBL" id="KAH7222686.1"/>
    </source>
</evidence>
<dbReference type="GO" id="GO:0003700">
    <property type="term" value="F:DNA-binding transcription factor activity"/>
    <property type="evidence" value="ECO:0007669"/>
    <property type="project" value="InterPro"/>
</dbReference>
<dbReference type="PROSITE" id="PS00036">
    <property type="entry name" value="BZIP_BASIC"/>
    <property type="match status" value="1"/>
</dbReference>
<dbReference type="Proteomes" id="UP000720189">
    <property type="component" value="Unassembled WGS sequence"/>
</dbReference>
<feature type="compositionally biased region" description="Polar residues" evidence="1">
    <location>
        <begin position="82"/>
        <end position="92"/>
    </location>
</feature>
<feature type="compositionally biased region" description="Basic and acidic residues" evidence="1">
    <location>
        <begin position="32"/>
        <end position="44"/>
    </location>
</feature>
<dbReference type="PANTHER" id="PTHR39607:SF1">
    <property type="entry name" value="B-ZIP TRANSCRIPTION FACTOR (EUROFUNG)"/>
    <property type="match status" value="1"/>
</dbReference>
<dbReference type="GeneID" id="70218912"/>
<dbReference type="InterPro" id="IPR052635">
    <property type="entry name" value="Sec_Metab_Biosynth_Reg"/>
</dbReference>
<dbReference type="RefSeq" id="XP_046042309.1">
    <property type="nucleotide sequence ID" value="XM_046188958.1"/>
</dbReference>
<evidence type="ECO:0000313" key="4">
    <source>
        <dbReference type="Proteomes" id="UP000720189"/>
    </source>
</evidence>
<dbReference type="InterPro" id="IPR046347">
    <property type="entry name" value="bZIP_sf"/>
</dbReference>
<feature type="region of interest" description="Disordered" evidence="1">
    <location>
        <begin position="1"/>
        <end position="127"/>
    </location>
</feature>
<comment type="caution">
    <text evidence="3">The sequence shown here is derived from an EMBL/GenBank/DDBJ whole genome shotgun (WGS) entry which is preliminary data.</text>
</comment>
<dbReference type="AlphaFoldDB" id="A0A9P9FZ61"/>
<dbReference type="OrthoDB" id="194358at2759"/>
<dbReference type="SUPFAM" id="SSF57959">
    <property type="entry name" value="Leucine zipper domain"/>
    <property type="match status" value="1"/>
</dbReference>